<evidence type="ECO:0000256" key="1">
    <source>
        <dbReference type="ARBA" id="ARBA00022448"/>
    </source>
</evidence>
<evidence type="ECO:0000313" key="7">
    <source>
        <dbReference type="Proteomes" id="UP000315471"/>
    </source>
</evidence>
<gene>
    <name evidence="6" type="ORF">Q31b_51930</name>
</gene>
<dbReference type="InterPro" id="IPR003439">
    <property type="entry name" value="ABC_transporter-like_ATP-bd"/>
</dbReference>
<dbReference type="PANTHER" id="PTHR24220">
    <property type="entry name" value="IMPORT ATP-BINDING PROTEIN"/>
    <property type="match status" value="1"/>
</dbReference>
<name>A0A5C6DGA7_9BACT</name>
<keyword evidence="7" id="KW-1185">Reference proteome</keyword>
<comment type="caution">
    <text evidence="6">The sequence shown here is derived from an EMBL/GenBank/DDBJ whole genome shotgun (WGS) entry which is preliminary data.</text>
</comment>
<sequence>MNHPTEAKRMNEKNPEPITIVQNVSKIYRQGDRTVNALLEVDLTINEGTFVAVMGASGSGKSTLLHLMSGLTRPSAGTVIVADQDLDKLSDSKLTRFRRERIGLVFQAFNLIPSLNAYDNILFPLYAAGIKQPDTSEVSELADQLGIQDRLTHRPDSLSGGEQQRVAIARSLIANPAIVLADEPTGSLDSVTGQAICKLLRTLCDQQGRTIVVVTHESTVAAWADRVVVLKDGRILKQFEVDECGNALSLSMQYQAAVESEDTVLA</sequence>
<dbReference type="CDD" id="cd03255">
    <property type="entry name" value="ABC_MJ0796_LolCDE_FtsE"/>
    <property type="match status" value="1"/>
</dbReference>
<dbReference type="GO" id="GO:0022857">
    <property type="term" value="F:transmembrane transporter activity"/>
    <property type="evidence" value="ECO:0007669"/>
    <property type="project" value="TreeGrafter"/>
</dbReference>
<feature type="domain" description="ABC transporter" evidence="5">
    <location>
        <begin position="19"/>
        <end position="257"/>
    </location>
</feature>
<dbReference type="SUPFAM" id="SSF52540">
    <property type="entry name" value="P-loop containing nucleoside triphosphate hydrolases"/>
    <property type="match status" value="1"/>
</dbReference>
<dbReference type="GO" id="GO:0016887">
    <property type="term" value="F:ATP hydrolysis activity"/>
    <property type="evidence" value="ECO:0007669"/>
    <property type="project" value="InterPro"/>
</dbReference>
<evidence type="ECO:0000259" key="5">
    <source>
        <dbReference type="PROSITE" id="PS50893"/>
    </source>
</evidence>
<evidence type="ECO:0000256" key="4">
    <source>
        <dbReference type="ARBA" id="ARBA00038388"/>
    </source>
</evidence>
<dbReference type="InterPro" id="IPR017871">
    <property type="entry name" value="ABC_transporter-like_CS"/>
</dbReference>
<dbReference type="Pfam" id="PF00005">
    <property type="entry name" value="ABC_tran"/>
    <property type="match status" value="1"/>
</dbReference>
<dbReference type="AlphaFoldDB" id="A0A5C6DGA7"/>
<dbReference type="InterPro" id="IPR003593">
    <property type="entry name" value="AAA+_ATPase"/>
</dbReference>
<dbReference type="GO" id="GO:0005524">
    <property type="term" value="F:ATP binding"/>
    <property type="evidence" value="ECO:0007669"/>
    <property type="project" value="UniProtKB-KW"/>
</dbReference>
<dbReference type="GO" id="GO:0005886">
    <property type="term" value="C:plasma membrane"/>
    <property type="evidence" value="ECO:0007669"/>
    <property type="project" value="TreeGrafter"/>
</dbReference>
<dbReference type="GO" id="GO:0098796">
    <property type="term" value="C:membrane protein complex"/>
    <property type="evidence" value="ECO:0007669"/>
    <property type="project" value="UniProtKB-ARBA"/>
</dbReference>
<evidence type="ECO:0000256" key="3">
    <source>
        <dbReference type="ARBA" id="ARBA00022840"/>
    </source>
</evidence>
<organism evidence="6 7">
    <name type="scientific">Novipirellula aureliae</name>
    <dbReference type="NCBI Taxonomy" id="2527966"/>
    <lineage>
        <taxon>Bacteria</taxon>
        <taxon>Pseudomonadati</taxon>
        <taxon>Planctomycetota</taxon>
        <taxon>Planctomycetia</taxon>
        <taxon>Pirellulales</taxon>
        <taxon>Pirellulaceae</taxon>
        <taxon>Novipirellula</taxon>
    </lineage>
</organism>
<comment type="similarity">
    <text evidence="4">Belongs to the ABC transporter superfamily. Macrolide exporter (TC 3.A.1.122) family.</text>
</comment>
<dbReference type="InterPro" id="IPR027417">
    <property type="entry name" value="P-loop_NTPase"/>
</dbReference>
<reference evidence="6 7" key="1">
    <citation type="submission" date="2019-02" db="EMBL/GenBank/DDBJ databases">
        <title>Deep-cultivation of Planctomycetes and their phenomic and genomic characterization uncovers novel biology.</title>
        <authorList>
            <person name="Wiegand S."/>
            <person name="Jogler M."/>
            <person name="Boedeker C."/>
            <person name="Pinto D."/>
            <person name="Vollmers J."/>
            <person name="Rivas-Marin E."/>
            <person name="Kohn T."/>
            <person name="Peeters S.H."/>
            <person name="Heuer A."/>
            <person name="Rast P."/>
            <person name="Oberbeckmann S."/>
            <person name="Bunk B."/>
            <person name="Jeske O."/>
            <person name="Meyerdierks A."/>
            <person name="Storesund J.E."/>
            <person name="Kallscheuer N."/>
            <person name="Luecker S."/>
            <person name="Lage O.M."/>
            <person name="Pohl T."/>
            <person name="Merkel B.J."/>
            <person name="Hornburger P."/>
            <person name="Mueller R.-W."/>
            <person name="Bruemmer F."/>
            <person name="Labrenz M."/>
            <person name="Spormann A.M."/>
            <person name="Op Den Camp H."/>
            <person name="Overmann J."/>
            <person name="Amann R."/>
            <person name="Jetten M.S.M."/>
            <person name="Mascher T."/>
            <person name="Medema M.H."/>
            <person name="Devos D.P."/>
            <person name="Kaster A.-K."/>
            <person name="Ovreas L."/>
            <person name="Rohde M."/>
            <person name="Galperin M.Y."/>
            <person name="Jogler C."/>
        </authorList>
    </citation>
    <scope>NUCLEOTIDE SEQUENCE [LARGE SCALE GENOMIC DNA]</scope>
    <source>
        <strain evidence="6 7">Q31b</strain>
    </source>
</reference>
<dbReference type="Proteomes" id="UP000315471">
    <property type="component" value="Unassembled WGS sequence"/>
</dbReference>
<evidence type="ECO:0000256" key="2">
    <source>
        <dbReference type="ARBA" id="ARBA00022741"/>
    </source>
</evidence>
<proteinExistence type="inferred from homology"/>
<dbReference type="InterPro" id="IPR017911">
    <property type="entry name" value="MacB-like_ATP-bd"/>
</dbReference>
<dbReference type="FunFam" id="3.40.50.300:FF:000032">
    <property type="entry name" value="Export ABC transporter ATP-binding protein"/>
    <property type="match status" value="1"/>
</dbReference>
<dbReference type="InterPro" id="IPR015854">
    <property type="entry name" value="ABC_transpr_LolD-like"/>
</dbReference>
<keyword evidence="2" id="KW-0547">Nucleotide-binding</keyword>
<dbReference type="EMBL" id="SJPY01000009">
    <property type="protein sequence ID" value="TWU35758.1"/>
    <property type="molecule type" value="Genomic_DNA"/>
</dbReference>
<dbReference type="PROSITE" id="PS00211">
    <property type="entry name" value="ABC_TRANSPORTER_1"/>
    <property type="match status" value="1"/>
</dbReference>
<protein>
    <submittedName>
        <fullName evidence="6">Putative ABC transporter ATP-binding protein</fullName>
    </submittedName>
</protein>
<dbReference type="Gene3D" id="3.40.50.300">
    <property type="entry name" value="P-loop containing nucleotide triphosphate hydrolases"/>
    <property type="match status" value="1"/>
</dbReference>
<dbReference type="PANTHER" id="PTHR24220:SF86">
    <property type="entry name" value="ABC TRANSPORTER ABCH.1"/>
    <property type="match status" value="1"/>
</dbReference>
<keyword evidence="3 6" id="KW-0067">ATP-binding</keyword>
<dbReference type="SMART" id="SM00382">
    <property type="entry name" value="AAA"/>
    <property type="match status" value="1"/>
</dbReference>
<accession>A0A5C6DGA7</accession>
<evidence type="ECO:0000313" key="6">
    <source>
        <dbReference type="EMBL" id="TWU35758.1"/>
    </source>
</evidence>
<dbReference type="PROSITE" id="PS50893">
    <property type="entry name" value="ABC_TRANSPORTER_2"/>
    <property type="match status" value="1"/>
</dbReference>
<keyword evidence="1" id="KW-0813">Transport</keyword>